<evidence type="ECO:0000313" key="1">
    <source>
        <dbReference type="EMBL" id="KAJ3749624.1"/>
    </source>
</evidence>
<dbReference type="Proteomes" id="UP001142393">
    <property type="component" value="Unassembled WGS sequence"/>
</dbReference>
<comment type="caution">
    <text evidence="1">The sequence shown here is derived from an EMBL/GenBank/DDBJ whole genome shotgun (WGS) entry which is preliminary data.</text>
</comment>
<proteinExistence type="predicted"/>
<dbReference type="AlphaFoldDB" id="A0A9W8U2D2"/>
<organism evidence="1 2">
    <name type="scientific">Lentinula detonsa</name>
    <dbReference type="NCBI Taxonomy" id="2804962"/>
    <lineage>
        <taxon>Eukaryota</taxon>
        <taxon>Fungi</taxon>
        <taxon>Dikarya</taxon>
        <taxon>Basidiomycota</taxon>
        <taxon>Agaricomycotina</taxon>
        <taxon>Agaricomycetes</taxon>
        <taxon>Agaricomycetidae</taxon>
        <taxon>Agaricales</taxon>
        <taxon>Marasmiineae</taxon>
        <taxon>Omphalotaceae</taxon>
        <taxon>Lentinula</taxon>
    </lineage>
</organism>
<keyword evidence="2" id="KW-1185">Reference proteome</keyword>
<evidence type="ECO:0000313" key="2">
    <source>
        <dbReference type="Proteomes" id="UP001142393"/>
    </source>
</evidence>
<name>A0A9W8U2D2_9AGAR</name>
<gene>
    <name evidence="1" type="ORF">DFH05DRAFT_1477589</name>
</gene>
<protein>
    <submittedName>
        <fullName evidence="1">Uncharacterized protein</fullName>
    </submittedName>
</protein>
<reference evidence="1 2" key="1">
    <citation type="journal article" date="2023" name="Proc. Natl. Acad. Sci. U.S.A.">
        <title>A global phylogenomic analysis of the shiitake genus Lentinula.</title>
        <authorList>
            <person name="Sierra-Patev S."/>
            <person name="Min B."/>
            <person name="Naranjo-Ortiz M."/>
            <person name="Looney B."/>
            <person name="Konkel Z."/>
            <person name="Slot J.C."/>
            <person name="Sakamoto Y."/>
            <person name="Steenwyk J.L."/>
            <person name="Rokas A."/>
            <person name="Carro J."/>
            <person name="Camarero S."/>
            <person name="Ferreira P."/>
            <person name="Molpeceres G."/>
            <person name="Ruiz-Duenas F.J."/>
            <person name="Serrano A."/>
            <person name="Henrissat B."/>
            <person name="Drula E."/>
            <person name="Hughes K.W."/>
            <person name="Mata J.L."/>
            <person name="Ishikawa N.K."/>
            <person name="Vargas-Isla R."/>
            <person name="Ushijima S."/>
            <person name="Smith C.A."/>
            <person name="Donoghue J."/>
            <person name="Ahrendt S."/>
            <person name="Andreopoulos W."/>
            <person name="He G."/>
            <person name="LaButti K."/>
            <person name="Lipzen A."/>
            <person name="Ng V."/>
            <person name="Riley R."/>
            <person name="Sandor L."/>
            <person name="Barry K."/>
            <person name="Martinez A.T."/>
            <person name="Xiao Y."/>
            <person name="Gibbons J.G."/>
            <person name="Terashima K."/>
            <person name="Grigoriev I.V."/>
            <person name="Hibbett D."/>
        </authorList>
    </citation>
    <scope>NUCLEOTIDE SEQUENCE [LARGE SCALE GENOMIC DNA]</scope>
    <source>
        <strain evidence="1 2">TFB7810</strain>
    </source>
</reference>
<sequence length="167" mass="19581">MRLIIPSYLVILFFGVFVIVRATPVNVSTRYPQLIIQAHYLALSLLFNQLPRTEPTLTATMTITYKNGQETLQNKELDDKIHERTKKLLEQEIPKDLLDRETWNVYKDIVDYHFVNHYNEELDVINFHAEAVYKKNGETIKTMTFTKAWVTWNSFLGEITGNLGDDW</sequence>
<dbReference type="EMBL" id="JANVFU010000002">
    <property type="protein sequence ID" value="KAJ3749624.1"/>
    <property type="molecule type" value="Genomic_DNA"/>
</dbReference>
<accession>A0A9W8U2D2</accession>